<dbReference type="eggNOG" id="COG1309">
    <property type="taxonomic scope" value="Bacteria"/>
</dbReference>
<dbReference type="GO" id="GO:0003700">
    <property type="term" value="F:DNA-binding transcription factor activity"/>
    <property type="evidence" value="ECO:0007669"/>
    <property type="project" value="TreeGrafter"/>
</dbReference>
<proteinExistence type="predicted"/>
<evidence type="ECO:0000256" key="2">
    <source>
        <dbReference type="PROSITE-ProRule" id="PRU00335"/>
    </source>
</evidence>
<dbReference type="Proteomes" id="UP000019151">
    <property type="component" value="Chromosome"/>
</dbReference>
<organism evidence="5 6">
    <name type="scientific">Gemmatirosa kalamazoonensis</name>
    <dbReference type="NCBI Taxonomy" id="861299"/>
    <lineage>
        <taxon>Bacteria</taxon>
        <taxon>Pseudomonadati</taxon>
        <taxon>Gemmatimonadota</taxon>
        <taxon>Gemmatimonadia</taxon>
        <taxon>Gemmatimonadales</taxon>
        <taxon>Gemmatimonadaceae</taxon>
        <taxon>Gemmatirosa</taxon>
    </lineage>
</organism>
<dbReference type="RefSeq" id="WP_025411048.1">
    <property type="nucleotide sequence ID" value="NZ_CP007128.1"/>
</dbReference>
<evidence type="ECO:0000256" key="1">
    <source>
        <dbReference type="ARBA" id="ARBA00023125"/>
    </source>
</evidence>
<dbReference type="STRING" id="861299.J421_2014"/>
<dbReference type="SUPFAM" id="SSF46689">
    <property type="entry name" value="Homeodomain-like"/>
    <property type="match status" value="1"/>
</dbReference>
<evidence type="ECO:0000256" key="3">
    <source>
        <dbReference type="SAM" id="MobiDB-lite"/>
    </source>
</evidence>
<dbReference type="KEGG" id="gba:J421_2014"/>
<dbReference type="Gene3D" id="1.10.357.10">
    <property type="entry name" value="Tetracycline Repressor, domain 2"/>
    <property type="match status" value="1"/>
</dbReference>
<dbReference type="GO" id="GO:0000976">
    <property type="term" value="F:transcription cis-regulatory region binding"/>
    <property type="evidence" value="ECO:0007669"/>
    <property type="project" value="TreeGrafter"/>
</dbReference>
<dbReference type="AlphaFoldDB" id="W0RFH6"/>
<dbReference type="EMBL" id="CP007128">
    <property type="protein sequence ID" value="AHG89551.1"/>
    <property type="molecule type" value="Genomic_DNA"/>
</dbReference>
<dbReference type="InterPro" id="IPR050109">
    <property type="entry name" value="HTH-type_TetR-like_transc_reg"/>
</dbReference>
<dbReference type="Pfam" id="PF00440">
    <property type="entry name" value="TetR_N"/>
    <property type="match status" value="1"/>
</dbReference>
<dbReference type="OrthoDB" id="277085at2"/>
<feature type="domain" description="HTH tetR-type" evidence="4">
    <location>
        <begin position="2"/>
        <end position="62"/>
    </location>
</feature>
<dbReference type="InParanoid" id="W0RFH6"/>
<dbReference type="FunCoup" id="W0RFH6">
    <property type="interactions" value="12"/>
</dbReference>
<dbReference type="HOGENOM" id="CLU_1060723_0_0_0"/>
<dbReference type="PANTHER" id="PTHR30055:SF223">
    <property type="entry name" value="HTH-TYPE TRANSCRIPTIONAL REGULATOR UIDR"/>
    <property type="match status" value="1"/>
</dbReference>
<reference evidence="5 6" key="1">
    <citation type="journal article" date="2014" name="Genome Announc.">
        <title>Genome Sequence and Methylome of Soil Bacterium Gemmatirosa kalamazoonensis KBS708T, a Member of the Rarely Cultivated Gemmatimonadetes Phylum.</title>
        <authorList>
            <person name="Debruyn J.M."/>
            <person name="Radosevich M."/>
            <person name="Wommack K.E."/>
            <person name="Polson S.W."/>
            <person name="Hauser L.J."/>
            <person name="Fawaz M.N."/>
            <person name="Korlach J."/>
            <person name="Tsai Y.C."/>
        </authorList>
    </citation>
    <scope>NUCLEOTIDE SEQUENCE [LARGE SCALE GENOMIC DNA]</scope>
    <source>
        <strain evidence="5 6">KBS708</strain>
    </source>
</reference>
<evidence type="ECO:0000259" key="4">
    <source>
        <dbReference type="PROSITE" id="PS50977"/>
    </source>
</evidence>
<dbReference type="PRINTS" id="PR00455">
    <property type="entry name" value="HTHTETR"/>
</dbReference>
<evidence type="ECO:0000313" key="5">
    <source>
        <dbReference type="EMBL" id="AHG89551.1"/>
    </source>
</evidence>
<dbReference type="PROSITE" id="PS50977">
    <property type="entry name" value="HTH_TETR_2"/>
    <property type="match status" value="1"/>
</dbReference>
<accession>W0RFH6</accession>
<name>W0RFH6_9BACT</name>
<feature type="DNA-binding region" description="H-T-H motif" evidence="2">
    <location>
        <begin position="25"/>
        <end position="44"/>
    </location>
</feature>
<dbReference type="PANTHER" id="PTHR30055">
    <property type="entry name" value="HTH-TYPE TRANSCRIPTIONAL REGULATOR RUTR"/>
    <property type="match status" value="1"/>
</dbReference>
<dbReference type="PATRIC" id="fig|861299.3.peg.2050"/>
<protein>
    <submittedName>
        <fullName evidence="5">Regulatory protein TetR</fullName>
    </submittedName>
</protein>
<keyword evidence="1 2" id="KW-0238">DNA-binding</keyword>
<feature type="region of interest" description="Disordered" evidence="3">
    <location>
        <begin position="149"/>
        <end position="172"/>
    </location>
</feature>
<sequence length="262" mass="28400">MLDNRARILDAAARVYAEFGYRGATTRRIAVAAGVNEVTLFRTFGSKAALIDEAVRCCAASSVASRSALPELPVDPERELTEWAGALLQHLRETRSLMRKSMSEVEERPDMAPCMAAGVSLAADELRTYMRRLGELGFVDWRALGTDDVDADGSDDGSDDPGPRSADRAKMQPADAAAAAVAVVERVDSVRAEDAYAAGTMLMAALFSDAMGRDLMPGLYPEPADRAPALYVRLFLRAVRCSRTPRRRARPTSSARTSKVRS</sequence>
<keyword evidence="6" id="KW-1185">Reference proteome</keyword>
<gene>
    <name evidence="5" type="ORF">J421_2014</name>
</gene>
<evidence type="ECO:0000313" key="6">
    <source>
        <dbReference type="Proteomes" id="UP000019151"/>
    </source>
</evidence>
<feature type="compositionally biased region" description="Acidic residues" evidence="3">
    <location>
        <begin position="149"/>
        <end position="159"/>
    </location>
</feature>
<dbReference type="InterPro" id="IPR001647">
    <property type="entry name" value="HTH_TetR"/>
</dbReference>
<feature type="compositionally biased region" description="Basic and acidic residues" evidence="3">
    <location>
        <begin position="161"/>
        <end position="170"/>
    </location>
</feature>
<dbReference type="InterPro" id="IPR009057">
    <property type="entry name" value="Homeodomain-like_sf"/>
</dbReference>